<dbReference type="Pfam" id="PF00732">
    <property type="entry name" value="GMC_oxred_N"/>
    <property type="match status" value="1"/>
</dbReference>
<evidence type="ECO:0000256" key="1">
    <source>
        <dbReference type="ARBA" id="ARBA00001974"/>
    </source>
</evidence>
<dbReference type="SUPFAM" id="SSF50370">
    <property type="entry name" value="Ricin B-like lectins"/>
    <property type="match status" value="1"/>
</dbReference>
<comment type="caution">
    <text evidence="8">The sequence shown here is derived from an EMBL/GenBank/DDBJ whole genome shotgun (WGS) entry which is preliminary data.</text>
</comment>
<proteinExistence type="inferred from homology"/>
<evidence type="ECO:0000259" key="6">
    <source>
        <dbReference type="Pfam" id="PF00732"/>
    </source>
</evidence>
<evidence type="ECO:0008006" key="10">
    <source>
        <dbReference type="Google" id="ProtNLM"/>
    </source>
</evidence>
<evidence type="ECO:0000313" key="8">
    <source>
        <dbReference type="EMBL" id="CAE6462718.1"/>
    </source>
</evidence>
<dbReference type="PANTHER" id="PTHR42784">
    <property type="entry name" value="PYRANOSE 2-OXIDASE"/>
    <property type="match status" value="1"/>
</dbReference>
<gene>
    <name evidence="8" type="ORF">RDB_LOCUS89991</name>
</gene>
<comment type="similarity">
    <text evidence="2">Belongs to the GMC oxidoreductase family.</text>
</comment>
<name>A0A8H3BSU5_9AGAM</name>
<dbReference type="Gene3D" id="2.80.10.50">
    <property type="match status" value="1"/>
</dbReference>
<dbReference type="Gene3D" id="3.50.50.60">
    <property type="entry name" value="FAD/NAD(P)-binding domain"/>
    <property type="match status" value="2"/>
</dbReference>
<organism evidence="8 9">
    <name type="scientific">Rhizoctonia solani</name>
    <dbReference type="NCBI Taxonomy" id="456999"/>
    <lineage>
        <taxon>Eukaryota</taxon>
        <taxon>Fungi</taxon>
        <taxon>Dikarya</taxon>
        <taxon>Basidiomycota</taxon>
        <taxon>Agaricomycotina</taxon>
        <taxon>Agaricomycetes</taxon>
        <taxon>Cantharellales</taxon>
        <taxon>Ceratobasidiaceae</taxon>
        <taxon>Rhizoctonia</taxon>
    </lineage>
</organism>
<feature type="domain" description="Glucose-methanol-choline oxidoreductase N-terminal" evidence="6">
    <location>
        <begin position="389"/>
        <end position="462"/>
    </location>
</feature>
<dbReference type="EMBL" id="CAJMWQ010001822">
    <property type="protein sequence ID" value="CAE6462718.1"/>
    <property type="molecule type" value="Genomic_DNA"/>
</dbReference>
<dbReference type="SUPFAM" id="SSF51905">
    <property type="entry name" value="FAD/NAD(P)-binding domain"/>
    <property type="match status" value="1"/>
</dbReference>
<dbReference type="InterPro" id="IPR000172">
    <property type="entry name" value="GMC_OxRdtase_N"/>
</dbReference>
<dbReference type="Proteomes" id="UP000663826">
    <property type="component" value="Unassembled WGS sequence"/>
</dbReference>
<keyword evidence="4" id="KW-0274">FAD</keyword>
<evidence type="ECO:0000256" key="2">
    <source>
        <dbReference type="ARBA" id="ARBA00010790"/>
    </source>
</evidence>
<comment type="cofactor">
    <cofactor evidence="1">
        <name>FAD</name>
        <dbReference type="ChEBI" id="CHEBI:57692"/>
    </cofactor>
</comment>
<reference evidence="8" key="1">
    <citation type="submission" date="2021-01" db="EMBL/GenBank/DDBJ databases">
        <authorList>
            <person name="Kaushik A."/>
        </authorList>
    </citation>
    <scope>NUCLEOTIDE SEQUENCE</scope>
    <source>
        <strain evidence="8">AG1-1B</strain>
    </source>
</reference>
<evidence type="ECO:0000256" key="5">
    <source>
        <dbReference type="ARBA" id="ARBA00023002"/>
    </source>
</evidence>
<protein>
    <recommendedName>
        <fullName evidence="10">Glucose-methanol-choline oxidoreductase C-terminal domain-containing protein</fullName>
    </recommendedName>
</protein>
<evidence type="ECO:0000256" key="3">
    <source>
        <dbReference type="ARBA" id="ARBA00022630"/>
    </source>
</evidence>
<dbReference type="InterPro" id="IPR007867">
    <property type="entry name" value="GMC_OxRtase_C"/>
</dbReference>
<keyword evidence="3" id="KW-0285">Flavoprotein</keyword>
<dbReference type="InterPro" id="IPR051473">
    <property type="entry name" value="P2Ox-like"/>
</dbReference>
<dbReference type="PANTHER" id="PTHR42784:SF1">
    <property type="entry name" value="PYRANOSE 2-OXIDASE"/>
    <property type="match status" value="1"/>
</dbReference>
<dbReference type="GO" id="GO:0016614">
    <property type="term" value="F:oxidoreductase activity, acting on CH-OH group of donors"/>
    <property type="evidence" value="ECO:0007669"/>
    <property type="project" value="InterPro"/>
</dbReference>
<keyword evidence="5" id="KW-0560">Oxidoreductase</keyword>
<sequence>MPGLKPEFNNKPLSGRYRIRALCRDRLYVQLDDNDTRIRLAADTTGSGQQWSVTPVEGERNTYIIKSGDGKYTLAWDTENPNEGSFGKFLVPKEGIEIKWLIQRRGSGGFGIAIPQEENLAVDFQNKEKVSFIQKNPNDANQLWIFENEETPAPQRQSFQTEFFPLSVKEAAQEQYDIIVVGSGIGGGVLVHDIDDTNFRIGPKNAKKVLLLERGSFTFHSHCLNTARPVDLVKDRGQHNDFYFRRFWQQYDLENTDEASWDGGPMYNLGGRSAAWGLFVPRIHDRPLRNHFSDEVSGELLNKYYSKAERLMNLSFPQTSKIHRHVIDRLNADGPAAGPDSQVQWNWARIASEFHSEANFNFAQGAYSTIDKIFEIAQGKENPDRGKSPAQGKNLQVALDAEVYSLVMDWTQNPPVATGVNIRTIEGDCVQIYLKKEGKVVLSAGSVNSPTILLRSGGDAWQRNIKDQHRGLQLTDHDIYIYGSRFRYQNPADRDRYGAMKLQTYFNVKDQPERAIGLANMSIDSSSFLPRGPGVDSQLPNFIMAFILECPLNDKNNIRIDDNGEPKVTINRGLQATDEQKDVMHRLTVSAMTAIETSLNVNFNSKPANPSELFQARLGIVAHELGTLPMQGKDKNQGACLDENLKVLGGICDGVYVCDLSIFPYSPEVNPSLTLAAFAIRLSRHLVDRQRFQPTSPDHVCVVNHSGSTVRARLSNLAGISDPPQPHPQSVPPGETASTLEEDVVFNPGDAVEWRKQAGLTEALFVRKQDQSNPGQFVAQPVVLSASPGGVTVIAVEED</sequence>
<dbReference type="AlphaFoldDB" id="A0A8H3BSU5"/>
<evidence type="ECO:0000259" key="7">
    <source>
        <dbReference type="Pfam" id="PF05199"/>
    </source>
</evidence>
<dbReference type="InterPro" id="IPR036188">
    <property type="entry name" value="FAD/NAD-bd_sf"/>
</dbReference>
<dbReference type="InterPro" id="IPR035992">
    <property type="entry name" value="Ricin_B-like_lectins"/>
</dbReference>
<evidence type="ECO:0000256" key="4">
    <source>
        <dbReference type="ARBA" id="ARBA00022827"/>
    </source>
</evidence>
<evidence type="ECO:0000313" key="9">
    <source>
        <dbReference type="Proteomes" id="UP000663826"/>
    </source>
</evidence>
<feature type="domain" description="Glucose-methanol-choline oxidoreductase C-terminal" evidence="7">
    <location>
        <begin position="556"/>
        <end position="679"/>
    </location>
</feature>
<accession>A0A8H3BSU5</accession>
<dbReference type="GO" id="GO:0050660">
    <property type="term" value="F:flavin adenine dinucleotide binding"/>
    <property type="evidence" value="ECO:0007669"/>
    <property type="project" value="InterPro"/>
</dbReference>
<dbReference type="Pfam" id="PF05199">
    <property type="entry name" value="GMC_oxred_C"/>
    <property type="match status" value="1"/>
</dbReference>